<name>A0A5D3AY03_9TREE</name>
<keyword evidence="3" id="KW-1185">Reference proteome</keyword>
<dbReference type="EMBL" id="NIDF01000054">
    <property type="protein sequence ID" value="TYJ54736.1"/>
    <property type="molecule type" value="Genomic_DNA"/>
</dbReference>
<organism evidence="2 3">
    <name type="scientific">Cryptococcus floricola</name>
    <dbReference type="NCBI Taxonomy" id="2591691"/>
    <lineage>
        <taxon>Eukaryota</taxon>
        <taxon>Fungi</taxon>
        <taxon>Dikarya</taxon>
        <taxon>Basidiomycota</taxon>
        <taxon>Agaricomycotina</taxon>
        <taxon>Tremellomycetes</taxon>
        <taxon>Tremellales</taxon>
        <taxon>Cryptococcaceae</taxon>
        <taxon>Cryptococcus</taxon>
    </lineage>
</organism>
<feature type="compositionally biased region" description="Basic and acidic residues" evidence="1">
    <location>
        <begin position="107"/>
        <end position="121"/>
    </location>
</feature>
<proteinExistence type="predicted"/>
<dbReference type="Proteomes" id="UP000322245">
    <property type="component" value="Unassembled WGS sequence"/>
</dbReference>
<feature type="compositionally biased region" description="Polar residues" evidence="1">
    <location>
        <begin position="134"/>
        <end position="158"/>
    </location>
</feature>
<gene>
    <name evidence="2" type="ORF">B9479_004584</name>
</gene>
<protein>
    <submittedName>
        <fullName evidence="2">Uncharacterized protein</fullName>
    </submittedName>
</protein>
<evidence type="ECO:0000313" key="3">
    <source>
        <dbReference type="Proteomes" id="UP000322245"/>
    </source>
</evidence>
<reference evidence="2 3" key="1">
    <citation type="submission" date="2017-05" db="EMBL/GenBank/DDBJ databases">
        <title>The Genome Sequence of Tsuchiyaea wingfieldii DSM 27421.</title>
        <authorList>
            <person name="Cuomo C."/>
            <person name="Passer A."/>
            <person name="Billmyre B."/>
            <person name="Heitman J."/>
        </authorList>
    </citation>
    <scope>NUCLEOTIDE SEQUENCE [LARGE SCALE GENOMIC DNA]</scope>
    <source>
        <strain evidence="2 3">DSM 27421</strain>
    </source>
</reference>
<feature type="region of interest" description="Disordered" evidence="1">
    <location>
        <begin position="79"/>
        <end position="162"/>
    </location>
</feature>
<dbReference type="AlphaFoldDB" id="A0A5D3AY03"/>
<comment type="caution">
    <text evidence="2">The sequence shown here is derived from an EMBL/GenBank/DDBJ whole genome shotgun (WGS) entry which is preliminary data.</text>
</comment>
<evidence type="ECO:0000256" key="1">
    <source>
        <dbReference type="SAM" id="MobiDB-lite"/>
    </source>
</evidence>
<accession>A0A5D3AY03</accession>
<sequence length="251" mass="28152">MPVPYTASSTDLTAALQATLTDLLSDSFPPIHVDPLPSLPEILTRDSLAIYLEATDRAHDTVQRQLSALERHRQELRSFREEHFQDPGPSTSGGGQGGQEEVVAPPKLEKESEVHVPRKEEEAEGGGAGGAAGRQQQKYQRMTTTPRVQETDTASPTPIKNKYHHGPRGVVVIFWYFCCCLYKVRFVMTVSRNPCGSSGTPSLGLFFLPRHVYFRLFLELRRRDNFFLPSLTTTTRAWARVLEVFFSEASE</sequence>
<evidence type="ECO:0000313" key="2">
    <source>
        <dbReference type="EMBL" id="TYJ54736.1"/>
    </source>
</evidence>